<name>A0A9W9X8Z8_9EURO</name>
<proteinExistence type="predicted"/>
<comment type="caution">
    <text evidence="2">The sequence shown here is derived from an EMBL/GenBank/DDBJ whole genome shotgun (WGS) entry which is preliminary data.</text>
</comment>
<reference evidence="2" key="1">
    <citation type="submission" date="2022-12" db="EMBL/GenBank/DDBJ databases">
        <authorList>
            <person name="Petersen C."/>
        </authorList>
    </citation>
    <scope>NUCLEOTIDE SEQUENCE</scope>
    <source>
        <strain evidence="2">IBT 17660</strain>
    </source>
</reference>
<organism evidence="2 3">
    <name type="scientific">Penicillium desertorum</name>
    <dbReference type="NCBI Taxonomy" id="1303715"/>
    <lineage>
        <taxon>Eukaryota</taxon>
        <taxon>Fungi</taxon>
        <taxon>Dikarya</taxon>
        <taxon>Ascomycota</taxon>
        <taxon>Pezizomycotina</taxon>
        <taxon>Eurotiomycetes</taxon>
        <taxon>Eurotiomycetidae</taxon>
        <taxon>Eurotiales</taxon>
        <taxon>Aspergillaceae</taxon>
        <taxon>Penicillium</taxon>
    </lineage>
</organism>
<dbReference type="EMBL" id="JAPWDO010000001">
    <property type="protein sequence ID" value="KAJ5486487.1"/>
    <property type="molecule type" value="Genomic_DNA"/>
</dbReference>
<feature type="region of interest" description="Disordered" evidence="1">
    <location>
        <begin position="104"/>
        <end position="127"/>
    </location>
</feature>
<accession>A0A9W9X8Z8</accession>
<protein>
    <submittedName>
        <fullName evidence="2">Uncharacterized protein</fullName>
    </submittedName>
</protein>
<gene>
    <name evidence="2" type="ORF">N7530_000787</name>
</gene>
<reference evidence="2" key="2">
    <citation type="journal article" date="2023" name="IMA Fungus">
        <title>Comparative genomic study of the Penicillium genus elucidates a diverse pangenome and 15 lateral gene transfer events.</title>
        <authorList>
            <person name="Petersen C."/>
            <person name="Sorensen T."/>
            <person name="Nielsen M.R."/>
            <person name="Sondergaard T.E."/>
            <person name="Sorensen J.L."/>
            <person name="Fitzpatrick D.A."/>
            <person name="Frisvad J.C."/>
            <person name="Nielsen K.L."/>
        </authorList>
    </citation>
    <scope>NUCLEOTIDE SEQUENCE</scope>
    <source>
        <strain evidence="2">IBT 17660</strain>
    </source>
</reference>
<evidence type="ECO:0000313" key="3">
    <source>
        <dbReference type="Proteomes" id="UP001147760"/>
    </source>
</evidence>
<sequence>MSVNLPVRKRMSSPIFAAAFDKIIRRNPGRSRALRREFAPVRNIHATFQYFKRLGQERGHQQISPVIRPAPSPSTNTSSLFRTPDLAEPHCPTPARAAMEETLPFEDQGWDPPDSVSWHGRVARGRA</sequence>
<evidence type="ECO:0000313" key="2">
    <source>
        <dbReference type="EMBL" id="KAJ5486487.1"/>
    </source>
</evidence>
<evidence type="ECO:0000256" key="1">
    <source>
        <dbReference type="SAM" id="MobiDB-lite"/>
    </source>
</evidence>
<dbReference type="Proteomes" id="UP001147760">
    <property type="component" value="Unassembled WGS sequence"/>
</dbReference>
<keyword evidence="3" id="KW-1185">Reference proteome</keyword>
<feature type="region of interest" description="Disordered" evidence="1">
    <location>
        <begin position="59"/>
        <end position="92"/>
    </location>
</feature>
<dbReference type="AlphaFoldDB" id="A0A9W9X8Z8"/>